<reference evidence="1 2" key="1">
    <citation type="submission" date="2019-04" db="EMBL/GenBank/DDBJ databases">
        <title>Genome sequencing of Clostridium botulinum Groups I-IV and Clostridium butyricum.</title>
        <authorList>
            <person name="Brunt J."/>
            <person name="Van Vliet A.H.M."/>
            <person name="Stringer S.C."/>
            <person name="Carter A.T."/>
            <person name="Peck M.W."/>
        </authorList>
    </citation>
    <scope>NUCLEOTIDE SEQUENCE [LARGE SCALE GENOMIC DNA]</scope>
    <source>
        <strain evidence="1 2">IFR 18/037</strain>
    </source>
</reference>
<dbReference type="RefSeq" id="WP_061319985.1">
    <property type="nucleotide sequence ID" value="NZ_JBODAO010000003.1"/>
</dbReference>
<comment type="caution">
    <text evidence="1">The sequence shown here is derived from an EMBL/GenBank/DDBJ whole genome shotgun (WGS) entry which is preliminary data.</text>
</comment>
<sequence>MARVKPKLKKKEMKQVHFDIDLDDYLKFEKIVYENGIKVSEFLREKVEKVIKKGNI</sequence>
<dbReference type="EMBL" id="SWOY01000002">
    <property type="protein sequence ID" value="NFG16862.1"/>
    <property type="molecule type" value="Genomic_DNA"/>
</dbReference>
<gene>
    <name evidence="1" type="ORF">FC794_08665</name>
</gene>
<accession>A0A6B4G2X3</accession>
<organism evidence="1 2">
    <name type="scientific">Clostridium botulinum</name>
    <dbReference type="NCBI Taxonomy" id="1491"/>
    <lineage>
        <taxon>Bacteria</taxon>
        <taxon>Bacillati</taxon>
        <taxon>Bacillota</taxon>
        <taxon>Clostridia</taxon>
        <taxon>Eubacteriales</taxon>
        <taxon>Clostridiaceae</taxon>
        <taxon>Clostridium</taxon>
    </lineage>
</organism>
<protein>
    <submittedName>
        <fullName evidence="1">Uncharacterized protein</fullName>
    </submittedName>
</protein>
<proteinExistence type="predicted"/>
<dbReference type="Proteomes" id="UP000478995">
    <property type="component" value="Unassembled WGS sequence"/>
</dbReference>
<name>A0A6B4G2X3_CLOBO</name>
<evidence type="ECO:0000313" key="1">
    <source>
        <dbReference type="EMBL" id="NFG16862.1"/>
    </source>
</evidence>
<dbReference type="AlphaFoldDB" id="A0A6B4G2X3"/>
<evidence type="ECO:0000313" key="2">
    <source>
        <dbReference type="Proteomes" id="UP000478995"/>
    </source>
</evidence>